<evidence type="ECO:0000256" key="3">
    <source>
        <dbReference type="ARBA" id="ARBA00022989"/>
    </source>
</evidence>
<keyword evidence="4 5" id="KW-0472">Membrane</keyword>
<keyword evidence="2 5" id="KW-0812">Transmembrane</keyword>
<keyword evidence="1" id="KW-1003">Cell membrane</keyword>
<sequence>MIGEINLDGLYISPLLLCLIAAFVLRLGLSRLLAWTGAYRLVAQRPLFDTALYLLLTGGLFHGLQLLTTP</sequence>
<comment type="caution">
    <text evidence="6">The sequence shown here is derived from an EMBL/GenBank/DDBJ whole genome shotgun (WGS) entry which is preliminary data.</text>
</comment>
<accession>A0ABS3D0J1</accession>
<evidence type="ECO:0000256" key="2">
    <source>
        <dbReference type="ARBA" id="ARBA00022692"/>
    </source>
</evidence>
<evidence type="ECO:0000313" key="7">
    <source>
        <dbReference type="Proteomes" id="UP000663992"/>
    </source>
</evidence>
<proteinExistence type="predicted"/>
<organism evidence="6 7">
    <name type="scientific">Bowmanella yangjiangensis</name>
    <dbReference type="NCBI Taxonomy" id="2811230"/>
    <lineage>
        <taxon>Bacteria</taxon>
        <taxon>Pseudomonadati</taxon>
        <taxon>Pseudomonadota</taxon>
        <taxon>Gammaproteobacteria</taxon>
        <taxon>Alteromonadales</taxon>
        <taxon>Alteromonadaceae</taxon>
        <taxon>Bowmanella</taxon>
    </lineage>
</organism>
<keyword evidence="3 5" id="KW-1133">Transmembrane helix</keyword>
<feature type="transmembrane region" description="Helical" evidence="5">
    <location>
        <begin position="50"/>
        <end position="68"/>
    </location>
</feature>
<evidence type="ECO:0000256" key="5">
    <source>
        <dbReference type="SAM" id="Phobius"/>
    </source>
</evidence>
<dbReference type="InterPro" id="IPR012451">
    <property type="entry name" value="DUF1656"/>
</dbReference>
<dbReference type="Pfam" id="PF07869">
    <property type="entry name" value="DUF1656"/>
    <property type="match status" value="1"/>
</dbReference>
<dbReference type="EMBL" id="JAFKCS010000248">
    <property type="protein sequence ID" value="MBN7822893.1"/>
    <property type="molecule type" value="Genomic_DNA"/>
</dbReference>
<protein>
    <submittedName>
        <fullName evidence="6">DUF1656 domain-containing protein</fullName>
    </submittedName>
</protein>
<dbReference type="Proteomes" id="UP000663992">
    <property type="component" value="Unassembled WGS sequence"/>
</dbReference>
<reference evidence="6 7" key="1">
    <citation type="submission" date="2021-03" db="EMBL/GenBank/DDBJ databases">
        <title>novel species isolated from a fishpond in China.</title>
        <authorList>
            <person name="Lu H."/>
            <person name="Cai Z."/>
        </authorList>
    </citation>
    <scope>NUCLEOTIDE SEQUENCE [LARGE SCALE GENOMIC DNA]</scope>
    <source>
        <strain evidence="6 7">Y57</strain>
    </source>
</reference>
<dbReference type="RefSeq" id="WP_037048255.1">
    <property type="nucleotide sequence ID" value="NZ_JAFKCS010000248.1"/>
</dbReference>
<keyword evidence="7" id="KW-1185">Reference proteome</keyword>
<gene>
    <name evidence="6" type="ORF">J0A65_23720</name>
</gene>
<evidence type="ECO:0000313" key="6">
    <source>
        <dbReference type="EMBL" id="MBN7822893.1"/>
    </source>
</evidence>
<feature type="transmembrane region" description="Helical" evidence="5">
    <location>
        <begin position="12"/>
        <end position="29"/>
    </location>
</feature>
<evidence type="ECO:0000256" key="1">
    <source>
        <dbReference type="ARBA" id="ARBA00022475"/>
    </source>
</evidence>
<name>A0ABS3D0J1_9ALTE</name>
<evidence type="ECO:0000256" key="4">
    <source>
        <dbReference type="ARBA" id="ARBA00023136"/>
    </source>
</evidence>